<evidence type="ECO:0000256" key="13">
    <source>
        <dbReference type="SAM" id="Phobius"/>
    </source>
</evidence>
<dbReference type="Proteomes" id="UP000031623">
    <property type="component" value="Chromosome"/>
</dbReference>
<keyword evidence="5 12" id="KW-0813">Transport</keyword>
<dbReference type="GO" id="GO:0022857">
    <property type="term" value="F:transmembrane transporter activity"/>
    <property type="evidence" value="ECO:0007669"/>
    <property type="project" value="InterPro"/>
</dbReference>
<organism evidence="14 15">
    <name type="scientific">Thioploca ingrica</name>
    <dbReference type="NCBI Taxonomy" id="40754"/>
    <lineage>
        <taxon>Bacteria</taxon>
        <taxon>Pseudomonadati</taxon>
        <taxon>Pseudomonadota</taxon>
        <taxon>Gammaproteobacteria</taxon>
        <taxon>Thiotrichales</taxon>
        <taxon>Thiotrichaceae</taxon>
        <taxon>Thioploca</taxon>
    </lineage>
</organism>
<keyword evidence="11 13" id="KW-0472">Membrane</keyword>
<evidence type="ECO:0000256" key="5">
    <source>
        <dbReference type="ARBA" id="ARBA00022448"/>
    </source>
</evidence>
<keyword evidence="15" id="KW-1185">Reference proteome</keyword>
<dbReference type="Gene3D" id="3.30.420.270">
    <property type="match status" value="1"/>
</dbReference>
<comment type="subcellular location">
    <subcellularLocation>
        <location evidence="2">Cell inner membrane</location>
        <topology evidence="2">Single-pass type II membrane protein</topology>
    </subcellularLocation>
    <subcellularLocation>
        <location evidence="12">Cell membrane</location>
        <topology evidence="12">Single-pass type II membrane protein</topology>
    </subcellularLocation>
</comment>
<evidence type="ECO:0000256" key="3">
    <source>
        <dbReference type="ARBA" id="ARBA00005811"/>
    </source>
</evidence>
<protein>
    <submittedName>
        <fullName evidence="14">Biopolymer transport protein</fullName>
    </submittedName>
</protein>
<evidence type="ECO:0000256" key="6">
    <source>
        <dbReference type="ARBA" id="ARBA00022475"/>
    </source>
</evidence>
<dbReference type="PANTHER" id="PTHR30558:SF12">
    <property type="entry name" value="BIOPOLYMER TRANSPORT PROTEIN EXBD"/>
    <property type="match status" value="1"/>
</dbReference>
<dbReference type="PANTHER" id="PTHR30558">
    <property type="entry name" value="EXBD MEMBRANE COMPONENT OF PMF-DRIVEN MACROMOLECULE IMPORT SYSTEM"/>
    <property type="match status" value="1"/>
</dbReference>
<dbReference type="OrthoDB" id="9798629at2"/>
<sequence>MKRFDTINVIPFIDIMLVLLAIVLTTATFLVESRLEIELPKTDGTHHRANLRAQEITIDRNGRFYLNDQAVELEELRGRLANLPQETPITLRVDAGVPFARFVNVAEMTQDLGLRNLGVITEGQR</sequence>
<keyword evidence="9 12" id="KW-0653">Protein transport</keyword>
<dbReference type="EMBL" id="AP014633">
    <property type="protein sequence ID" value="BAP55461.1"/>
    <property type="molecule type" value="Genomic_DNA"/>
</dbReference>
<feature type="transmembrane region" description="Helical" evidence="13">
    <location>
        <begin position="12"/>
        <end position="31"/>
    </location>
</feature>
<evidence type="ECO:0000256" key="2">
    <source>
        <dbReference type="ARBA" id="ARBA00004249"/>
    </source>
</evidence>
<dbReference type="GO" id="GO:0005886">
    <property type="term" value="C:plasma membrane"/>
    <property type="evidence" value="ECO:0007669"/>
    <property type="project" value="UniProtKB-SubCell"/>
</dbReference>
<comment type="similarity">
    <text evidence="3 12">Belongs to the ExbD/TolR family.</text>
</comment>
<keyword evidence="8 12" id="KW-0812">Transmembrane</keyword>
<evidence type="ECO:0000256" key="11">
    <source>
        <dbReference type="ARBA" id="ARBA00023136"/>
    </source>
</evidence>
<keyword evidence="6" id="KW-1003">Cell membrane</keyword>
<dbReference type="Pfam" id="PF02472">
    <property type="entry name" value="ExbD"/>
    <property type="match status" value="1"/>
</dbReference>
<accession>A0A090BUP4</accession>
<evidence type="ECO:0000256" key="7">
    <source>
        <dbReference type="ARBA" id="ARBA00022519"/>
    </source>
</evidence>
<evidence type="ECO:0000256" key="9">
    <source>
        <dbReference type="ARBA" id="ARBA00022927"/>
    </source>
</evidence>
<evidence type="ECO:0000256" key="8">
    <source>
        <dbReference type="ARBA" id="ARBA00022692"/>
    </source>
</evidence>
<name>A0A090BUP4_9GAMM</name>
<dbReference type="HOGENOM" id="CLU_085305_2_0_6"/>
<evidence type="ECO:0000313" key="15">
    <source>
        <dbReference type="Proteomes" id="UP000031623"/>
    </source>
</evidence>
<dbReference type="KEGG" id="tig:THII_1164"/>
<evidence type="ECO:0000313" key="14">
    <source>
        <dbReference type="EMBL" id="BAP55461.1"/>
    </source>
</evidence>
<evidence type="ECO:0000256" key="4">
    <source>
        <dbReference type="ARBA" id="ARBA00011471"/>
    </source>
</evidence>
<proteinExistence type="inferred from homology"/>
<evidence type="ECO:0000256" key="12">
    <source>
        <dbReference type="RuleBase" id="RU003879"/>
    </source>
</evidence>
<comment type="function">
    <text evidence="1">Involved in the TonB-dependent energy-dependent transport of various receptor-bound substrates.</text>
</comment>
<keyword evidence="7" id="KW-0997">Cell inner membrane</keyword>
<evidence type="ECO:0000256" key="1">
    <source>
        <dbReference type="ARBA" id="ARBA00003540"/>
    </source>
</evidence>
<keyword evidence="10 13" id="KW-1133">Transmembrane helix</keyword>
<gene>
    <name evidence="14" type="ORF">THII_1164</name>
</gene>
<dbReference type="STRING" id="40754.THII_1164"/>
<dbReference type="InterPro" id="IPR003400">
    <property type="entry name" value="ExbD"/>
</dbReference>
<evidence type="ECO:0000256" key="10">
    <source>
        <dbReference type="ARBA" id="ARBA00022989"/>
    </source>
</evidence>
<dbReference type="AlphaFoldDB" id="A0A090BUP4"/>
<reference evidence="14 15" key="1">
    <citation type="journal article" date="2014" name="ISME J.">
        <title>Ecophysiology of Thioploca ingrica as revealed by the complete genome sequence supplemented with proteomic evidence.</title>
        <authorList>
            <person name="Kojima H."/>
            <person name="Ogura Y."/>
            <person name="Yamamoto N."/>
            <person name="Togashi T."/>
            <person name="Mori H."/>
            <person name="Watanabe T."/>
            <person name="Nemoto F."/>
            <person name="Kurokawa K."/>
            <person name="Hayashi T."/>
            <person name="Fukui M."/>
        </authorList>
    </citation>
    <scope>NUCLEOTIDE SEQUENCE [LARGE SCALE GENOMIC DNA]</scope>
</reference>
<dbReference type="GO" id="GO:0015031">
    <property type="term" value="P:protein transport"/>
    <property type="evidence" value="ECO:0007669"/>
    <property type="project" value="UniProtKB-KW"/>
</dbReference>
<comment type="subunit">
    <text evidence="4">The accessory proteins ExbB and ExbD seem to form a complex with TonB.</text>
</comment>